<evidence type="ECO:0000256" key="2">
    <source>
        <dbReference type="SAM" id="SignalP"/>
    </source>
</evidence>
<reference evidence="3 4" key="1">
    <citation type="submission" date="2019-01" db="EMBL/GenBank/DDBJ databases">
        <title>Draft genome sequences of three monokaryotic isolates of the white-rot basidiomycete fungus Dichomitus squalens.</title>
        <authorList>
            <consortium name="DOE Joint Genome Institute"/>
            <person name="Lopez S.C."/>
            <person name="Andreopoulos B."/>
            <person name="Pangilinan J."/>
            <person name="Lipzen A."/>
            <person name="Riley R."/>
            <person name="Ahrendt S."/>
            <person name="Ng V."/>
            <person name="Barry K."/>
            <person name="Daum C."/>
            <person name="Grigoriev I.V."/>
            <person name="Hilden K.S."/>
            <person name="Makela M.R."/>
            <person name="de Vries R.P."/>
        </authorList>
    </citation>
    <scope>NUCLEOTIDE SEQUENCE [LARGE SCALE GENOMIC DNA]</scope>
    <source>
        <strain evidence="3 4">CBS 464.89</strain>
    </source>
</reference>
<evidence type="ECO:0000256" key="1">
    <source>
        <dbReference type="SAM" id="MobiDB-lite"/>
    </source>
</evidence>
<name>A0A4Q9P8P5_9APHY</name>
<protein>
    <submittedName>
        <fullName evidence="3">Uncharacterized protein</fullName>
    </submittedName>
</protein>
<dbReference type="EMBL" id="ML145084">
    <property type="protein sequence ID" value="TBU65338.1"/>
    <property type="molecule type" value="Genomic_DNA"/>
</dbReference>
<sequence length="384" mass="43283">MSLALLPTELLSMIAFSACTDGGPTGCSLALVSKHIRDVSRPARFYSVSLASSPEQIECFIGCFKAERARVAECLLRVRHLFLSLFGQANVFDPLRMDAIFNAQNDTERYRHILEMMNQFGDDQDELSERYAPLVATLLELVSPDIQTFVLLQSKFRKLPTSIFRFPQLRELTLLGGDPKFARFRDVPADQDPLYPSLKRLHHIFVLMLLEHDDVDFVPWAHHAPNVTHLKVSRLSARPDVTLDTLLRAFSRVAEEDVLFPHLKQVLIQPEAEPEEDDIAATVTIAAYRQYIQWLRQSVKETRVDTVLLSDWDDNVVGNLQQFHDHNTETALRDWLARIEGGEGCWALGTPAAEEHESGVATGLQEPLGLSDDESSTPEPLSNP</sequence>
<evidence type="ECO:0000313" key="4">
    <source>
        <dbReference type="Proteomes" id="UP000292082"/>
    </source>
</evidence>
<dbReference type="STRING" id="114155.A0A4Q9P8P5"/>
<feature type="region of interest" description="Disordered" evidence="1">
    <location>
        <begin position="351"/>
        <end position="384"/>
    </location>
</feature>
<organism evidence="3 4">
    <name type="scientific">Dichomitus squalens</name>
    <dbReference type="NCBI Taxonomy" id="114155"/>
    <lineage>
        <taxon>Eukaryota</taxon>
        <taxon>Fungi</taxon>
        <taxon>Dikarya</taxon>
        <taxon>Basidiomycota</taxon>
        <taxon>Agaricomycotina</taxon>
        <taxon>Agaricomycetes</taxon>
        <taxon>Polyporales</taxon>
        <taxon>Polyporaceae</taxon>
        <taxon>Dichomitus</taxon>
    </lineage>
</organism>
<feature type="chain" id="PRO_5043691633" evidence="2">
    <location>
        <begin position="23"/>
        <end position="384"/>
    </location>
</feature>
<accession>A0A4Q9P8P5</accession>
<dbReference type="AlphaFoldDB" id="A0A4Q9P8P5"/>
<evidence type="ECO:0000313" key="3">
    <source>
        <dbReference type="EMBL" id="TBU65338.1"/>
    </source>
</evidence>
<keyword evidence="4" id="KW-1185">Reference proteome</keyword>
<gene>
    <name evidence="3" type="ORF">BD310DRAFT_971487</name>
</gene>
<proteinExistence type="predicted"/>
<feature type="signal peptide" evidence="2">
    <location>
        <begin position="1"/>
        <end position="22"/>
    </location>
</feature>
<dbReference type="Proteomes" id="UP000292082">
    <property type="component" value="Unassembled WGS sequence"/>
</dbReference>
<keyword evidence="2" id="KW-0732">Signal</keyword>